<protein>
    <submittedName>
        <fullName evidence="2">Uncharacterized protein</fullName>
    </submittedName>
</protein>
<name>A0A5K4FBI3_SCHMA</name>
<reference evidence="1" key="1">
    <citation type="journal article" date="2012" name="PLoS Negl. Trop. Dis.">
        <title>A systematically improved high quality genome and transcriptome of the human blood fluke Schistosoma mansoni.</title>
        <authorList>
            <person name="Protasio A.V."/>
            <person name="Tsai I.J."/>
            <person name="Babbage A."/>
            <person name="Nichol S."/>
            <person name="Hunt M."/>
            <person name="Aslett M.A."/>
            <person name="De Silva N."/>
            <person name="Velarde G.S."/>
            <person name="Anderson T.J."/>
            <person name="Clark R.C."/>
            <person name="Davidson C."/>
            <person name="Dillon G.P."/>
            <person name="Holroyd N.E."/>
            <person name="LoVerde P.T."/>
            <person name="Lloyd C."/>
            <person name="McQuillan J."/>
            <person name="Oliveira G."/>
            <person name="Otto T.D."/>
            <person name="Parker-Manuel S.J."/>
            <person name="Quail M.A."/>
            <person name="Wilson R.A."/>
            <person name="Zerlotini A."/>
            <person name="Dunne D.W."/>
            <person name="Berriman M."/>
        </authorList>
    </citation>
    <scope>NUCLEOTIDE SEQUENCE [LARGE SCALE GENOMIC DNA]</scope>
    <source>
        <strain evidence="1">Puerto Rican</strain>
    </source>
</reference>
<organism evidence="1 2">
    <name type="scientific">Schistosoma mansoni</name>
    <name type="common">Blood fluke</name>
    <dbReference type="NCBI Taxonomy" id="6183"/>
    <lineage>
        <taxon>Eukaryota</taxon>
        <taxon>Metazoa</taxon>
        <taxon>Spiralia</taxon>
        <taxon>Lophotrochozoa</taxon>
        <taxon>Platyhelminthes</taxon>
        <taxon>Trematoda</taxon>
        <taxon>Digenea</taxon>
        <taxon>Strigeidida</taxon>
        <taxon>Schistosomatoidea</taxon>
        <taxon>Schistosomatidae</taxon>
        <taxon>Schistosoma</taxon>
    </lineage>
</organism>
<evidence type="ECO:0000313" key="1">
    <source>
        <dbReference type="Proteomes" id="UP000008854"/>
    </source>
</evidence>
<dbReference type="Proteomes" id="UP000008854">
    <property type="component" value="Unassembled WGS sequence"/>
</dbReference>
<dbReference type="WBParaSite" id="Smp_334950.1">
    <property type="protein sequence ID" value="Smp_334950.1"/>
    <property type="gene ID" value="Smp_334950"/>
</dbReference>
<reference evidence="2" key="2">
    <citation type="submission" date="2019-11" db="UniProtKB">
        <authorList>
            <consortium name="WormBaseParasite"/>
        </authorList>
    </citation>
    <scope>IDENTIFICATION</scope>
    <source>
        <strain evidence="2">Puerto Rican</strain>
    </source>
</reference>
<dbReference type="AlphaFoldDB" id="A0A5K4FBI3"/>
<proteinExistence type="predicted"/>
<accession>A0A5K4FBI3</accession>
<keyword evidence="1" id="KW-1185">Reference proteome</keyword>
<sequence length="56" mass="6568">MSAYNSRCSMFYHLPPYRFPLPSQVSLCRVMQFGNFPNVCPIHSHSLFFTSSSHRR</sequence>
<evidence type="ECO:0000313" key="2">
    <source>
        <dbReference type="WBParaSite" id="Smp_334950.1"/>
    </source>
</evidence>
<dbReference type="InParanoid" id="A0A5K4FBI3"/>